<accession>A0ABU9N7S8</accession>
<organism evidence="1 2">
    <name type="scientific">Flavobacterium aureirubrum</name>
    <dbReference type="NCBI Taxonomy" id="3133147"/>
    <lineage>
        <taxon>Bacteria</taxon>
        <taxon>Pseudomonadati</taxon>
        <taxon>Bacteroidota</taxon>
        <taxon>Flavobacteriia</taxon>
        <taxon>Flavobacteriales</taxon>
        <taxon>Flavobacteriaceae</taxon>
        <taxon>Flavobacterium</taxon>
    </lineage>
</organism>
<dbReference type="PROSITE" id="PS51257">
    <property type="entry name" value="PROKAR_LIPOPROTEIN"/>
    <property type="match status" value="1"/>
</dbReference>
<evidence type="ECO:0000313" key="2">
    <source>
        <dbReference type="Proteomes" id="UP001460072"/>
    </source>
</evidence>
<dbReference type="EMBL" id="JBCGDO010000009">
    <property type="protein sequence ID" value="MEM0542648.1"/>
    <property type="molecule type" value="Genomic_DNA"/>
</dbReference>
<dbReference type="RefSeq" id="WP_342695854.1">
    <property type="nucleotide sequence ID" value="NZ_JBCGDO010000009.1"/>
</dbReference>
<dbReference type="InterPro" id="IPR046144">
    <property type="entry name" value="DUF6146"/>
</dbReference>
<name>A0ABU9N7S8_9FLAO</name>
<proteinExistence type="predicted"/>
<comment type="caution">
    <text evidence="1">The sequence shown here is derived from an EMBL/GenBank/DDBJ whole genome shotgun (WGS) entry which is preliminary data.</text>
</comment>
<dbReference type="Pfam" id="PF19643">
    <property type="entry name" value="DUF6146"/>
    <property type="match status" value="1"/>
</dbReference>
<gene>
    <name evidence="1" type="ORF">WFZ85_08455</name>
</gene>
<keyword evidence="2" id="KW-1185">Reference proteome</keyword>
<protein>
    <submittedName>
        <fullName evidence="1">DUF6146 family protein</fullName>
    </submittedName>
</protein>
<sequence length="144" mass="16851">MKNSFIIVLFITIFIACTSTKSISTTDEKNLVAKTSDTIKIANDSLEYEIIIIDPGFSSWLAKNAKPRGFYSINFLESRNQTYVVEWNSRVNQIQGNNRNMYEMRIDYEPFTRYGYEVNYLLYNYFIYFQIVNNQKLGGFIPSP</sequence>
<dbReference type="Proteomes" id="UP001460072">
    <property type="component" value="Unassembled WGS sequence"/>
</dbReference>
<reference evidence="1 2" key="1">
    <citation type="submission" date="2024-03" db="EMBL/GenBank/DDBJ databases">
        <title>Two novel species of the genus Flavobacterium exhibiting potentially degradation of complex polysaccharides.</title>
        <authorList>
            <person name="Lian X."/>
        </authorList>
    </citation>
    <scope>NUCLEOTIDE SEQUENCE [LARGE SCALE GENOMIC DNA]</scope>
    <source>
        <strain evidence="2">j3</strain>
    </source>
</reference>
<evidence type="ECO:0000313" key="1">
    <source>
        <dbReference type="EMBL" id="MEM0542648.1"/>
    </source>
</evidence>